<evidence type="ECO:0000256" key="1">
    <source>
        <dbReference type="SAM" id="MobiDB-lite"/>
    </source>
</evidence>
<protein>
    <submittedName>
        <fullName evidence="2">Uncharacterized protein</fullName>
    </submittedName>
</protein>
<feature type="region of interest" description="Disordered" evidence="1">
    <location>
        <begin position="116"/>
        <end position="148"/>
    </location>
</feature>
<feature type="compositionally biased region" description="Basic residues" evidence="1">
    <location>
        <begin position="120"/>
        <end position="136"/>
    </location>
</feature>
<comment type="caution">
    <text evidence="2">The sequence shown here is derived from an EMBL/GenBank/DDBJ whole genome shotgun (WGS) entry which is preliminary data.</text>
</comment>
<reference evidence="2 3" key="1">
    <citation type="journal article" date="2020" name="Nat. Food">
        <title>A phased Vanilla planifolia genome enables genetic improvement of flavour and production.</title>
        <authorList>
            <person name="Hasing T."/>
            <person name="Tang H."/>
            <person name="Brym M."/>
            <person name="Khazi F."/>
            <person name="Huang T."/>
            <person name="Chambers A.H."/>
        </authorList>
    </citation>
    <scope>NUCLEOTIDE SEQUENCE [LARGE SCALE GENOMIC DNA]</scope>
    <source>
        <tissue evidence="2">Leaf</tissue>
    </source>
</reference>
<gene>
    <name evidence="2" type="ORF">HPP92_008792</name>
</gene>
<organism evidence="2 3">
    <name type="scientific">Vanilla planifolia</name>
    <name type="common">Vanilla</name>
    <dbReference type="NCBI Taxonomy" id="51239"/>
    <lineage>
        <taxon>Eukaryota</taxon>
        <taxon>Viridiplantae</taxon>
        <taxon>Streptophyta</taxon>
        <taxon>Embryophyta</taxon>
        <taxon>Tracheophyta</taxon>
        <taxon>Spermatophyta</taxon>
        <taxon>Magnoliopsida</taxon>
        <taxon>Liliopsida</taxon>
        <taxon>Asparagales</taxon>
        <taxon>Orchidaceae</taxon>
        <taxon>Vanilloideae</taxon>
        <taxon>Vanilleae</taxon>
        <taxon>Vanilla</taxon>
    </lineage>
</organism>
<evidence type="ECO:0000313" key="3">
    <source>
        <dbReference type="Proteomes" id="UP000636800"/>
    </source>
</evidence>
<keyword evidence="3" id="KW-1185">Reference proteome</keyword>
<dbReference type="AlphaFoldDB" id="A0A835RE02"/>
<proteinExistence type="predicted"/>
<evidence type="ECO:0000313" key="2">
    <source>
        <dbReference type="EMBL" id="KAG0484713.1"/>
    </source>
</evidence>
<dbReference type="EMBL" id="JADCNL010000004">
    <property type="protein sequence ID" value="KAG0484713.1"/>
    <property type="molecule type" value="Genomic_DNA"/>
</dbReference>
<sequence>MADGDERSPLNTEALVVPEEVWEDEASLLKENNEIVAFPPGSLETTIYIPSDIKPENITCKPNEGSPLIASVASLEENDAVKENIMLRRLLDRLLKAEEKQVSAISDLNSRVKSLENRLSKKKKKSVLVSRHKGSKPSHSASKMIEQI</sequence>
<accession>A0A835RE02</accession>
<dbReference type="Proteomes" id="UP000636800">
    <property type="component" value="Unassembled WGS sequence"/>
</dbReference>
<name>A0A835RE02_VANPL</name>